<keyword evidence="1" id="KW-1133">Transmembrane helix</keyword>
<dbReference type="Gene3D" id="1.10.1900.10">
    <property type="entry name" value="c-terminal domain of poly(a) binding protein"/>
    <property type="match status" value="1"/>
</dbReference>
<dbReference type="STRING" id="100884.GCA_000269565_00989"/>
<dbReference type="Proteomes" id="UP000003157">
    <property type="component" value="Unassembled WGS sequence"/>
</dbReference>
<keyword evidence="1" id="KW-0472">Membrane</keyword>
<evidence type="ECO:0000256" key="1">
    <source>
        <dbReference type="SAM" id="Phobius"/>
    </source>
</evidence>
<sequence>MKNDTYYNDYAQKLTNEYKLAYEKMAIYIEAILFPGDDLSVVMNEVVDLLLSAQEDYRPLQDVIGSDMKLFCDQLVKSHTNTPLHRIFQFLNAYRILSLIAFILTTIGLIVDFSDGVYSPWTTHVEMGAFFCSMFISLFIFMLFKLLTRKLIFKYSWYTKKVDNFITVILFLSILISIFFIPEQINSFIPLPRWLFLFLTLSIYTICTLHQNQQKRIDQQEENYFSFEDSVMNENIKQLRKKYNKYCIKQKRRISFP</sequence>
<dbReference type="Pfam" id="PF06304">
    <property type="entry name" value="DUF1048"/>
    <property type="match status" value="1"/>
</dbReference>
<feature type="transmembrane region" description="Helical" evidence="1">
    <location>
        <begin position="93"/>
        <end position="111"/>
    </location>
</feature>
<dbReference type="RefSeq" id="WP_008787833.1">
    <property type="nucleotide sequence ID" value="NZ_AKCB01000001.1"/>
</dbReference>
<evidence type="ECO:0000313" key="2">
    <source>
        <dbReference type="EMBL" id="EFW06078.1"/>
    </source>
</evidence>
<dbReference type="EMBL" id="ADKX01000009">
    <property type="protein sequence ID" value="EFW06078.1"/>
    <property type="molecule type" value="Genomic_DNA"/>
</dbReference>
<keyword evidence="3" id="KW-1185">Reference proteome</keyword>
<reference evidence="2 3" key="1">
    <citation type="submission" date="2010-12" db="EMBL/GenBank/DDBJ databases">
        <title>The Genome Sequence of Coprobacillus sp. strain 29_1.</title>
        <authorList>
            <consortium name="The Broad Institute Genome Sequencing Platform"/>
            <person name="Earl A."/>
            <person name="Ward D."/>
            <person name="Feldgarden M."/>
            <person name="Gevers D."/>
            <person name="Daigneault M."/>
            <person name="Sibley C.D."/>
            <person name="White A."/>
            <person name="Strauss J."/>
            <person name="Allen-Vercoe E."/>
            <person name="Young S.K."/>
            <person name="Zeng Q."/>
            <person name="Gargeya S."/>
            <person name="Fitzgerald M."/>
            <person name="Haas B."/>
            <person name="Abouelleil A."/>
            <person name="Alvarado L."/>
            <person name="Arachchi H.M."/>
            <person name="Berlin A."/>
            <person name="Brown A."/>
            <person name="Chapman S.B."/>
            <person name="Chen Z."/>
            <person name="Dunbar C."/>
            <person name="Freedman E."/>
            <person name="Gearin G."/>
            <person name="Gellesch M."/>
            <person name="Goldberg J."/>
            <person name="Griggs A."/>
            <person name="Gujja S."/>
            <person name="Heilman E."/>
            <person name="Heiman D."/>
            <person name="Howarth C."/>
            <person name="Larson L."/>
            <person name="Lui A."/>
            <person name="MacDonald P.J.P."/>
            <person name="Mehta T."/>
            <person name="Montmayeur A."/>
            <person name="Murphy C."/>
            <person name="Neiman D."/>
            <person name="Pearson M."/>
            <person name="Priest M."/>
            <person name="Roberts A."/>
            <person name="Saif S."/>
            <person name="Shea T."/>
            <person name="Shenoy N."/>
            <person name="Sisk P."/>
            <person name="Stolte C."/>
            <person name="Sykes S."/>
            <person name="White J."/>
            <person name="Yandava C."/>
            <person name="Nusbaum C."/>
            <person name="Birren B."/>
        </authorList>
    </citation>
    <scope>NUCLEOTIDE SEQUENCE [LARGE SCALE GENOMIC DNA]</scope>
    <source>
        <strain evidence="2 3">29_1</strain>
    </source>
</reference>
<feature type="transmembrane region" description="Helical" evidence="1">
    <location>
        <begin position="194"/>
        <end position="210"/>
    </location>
</feature>
<comment type="caution">
    <text evidence="2">The sequence shown here is derived from an EMBL/GenBank/DDBJ whole genome shotgun (WGS) entry which is preliminary data.</text>
</comment>
<feature type="transmembrane region" description="Helical" evidence="1">
    <location>
        <begin position="123"/>
        <end position="144"/>
    </location>
</feature>
<protein>
    <submittedName>
        <fullName evidence="2">Uncharacterized protein</fullName>
    </submittedName>
</protein>
<organism evidence="2 3">
    <name type="scientific">Coprobacillus cateniformis</name>
    <dbReference type="NCBI Taxonomy" id="100884"/>
    <lineage>
        <taxon>Bacteria</taxon>
        <taxon>Bacillati</taxon>
        <taxon>Bacillota</taxon>
        <taxon>Erysipelotrichia</taxon>
        <taxon>Erysipelotrichales</taxon>
        <taxon>Coprobacillaceae</taxon>
        <taxon>Coprobacillus</taxon>
    </lineage>
</organism>
<dbReference type="HOGENOM" id="CLU_1080577_0_0_9"/>
<dbReference type="SUPFAM" id="SSF158560">
    <property type="entry name" value="BH3980-like"/>
    <property type="match status" value="1"/>
</dbReference>
<feature type="transmembrane region" description="Helical" evidence="1">
    <location>
        <begin position="165"/>
        <end position="182"/>
    </location>
</feature>
<dbReference type="GeneID" id="78228872"/>
<name>E7G7B2_9FIRM</name>
<dbReference type="AlphaFoldDB" id="E7G7B2"/>
<dbReference type="InterPro" id="IPR008316">
    <property type="entry name" value="UCP029876"/>
</dbReference>
<keyword evidence="1" id="KW-0812">Transmembrane</keyword>
<dbReference type="OrthoDB" id="1655249at2"/>
<accession>E7G7B2</accession>
<proteinExistence type="predicted"/>
<gene>
    <name evidence="2" type="ORF">HMPREF9488_00717</name>
</gene>
<evidence type="ECO:0000313" key="3">
    <source>
        <dbReference type="Proteomes" id="UP000003157"/>
    </source>
</evidence>